<gene>
    <name evidence="2" type="ORF">JI435_117260</name>
</gene>
<dbReference type="RefSeq" id="XP_001801965.1">
    <property type="nucleotide sequence ID" value="XM_001801913.1"/>
</dbReference>
<dbReference type="VEuPathDB" id="FungiDB:JI435_117260"/>
<proteinExistence type="predicted"/>
<protein>
    <submittedName>
        <fullName evidence="2">Uncharacterized protein</fullName>
    </submittedName>
</protein>
<feature type="region of interest" description="Disordered" evidence="1">
    <location>
        <begin position="1"/>
        <end position="76"/>
    </location>
</feature>
<organism evidence="2 3">
    <name type="scientific">Phaeosphaeria nodorum (strain SN15 / ATCC MYA-4574 / FGSC 10173)</name>
    <name type="common">Glume blotch fungus</name>
    <name type="synonym">Parastagonospora nodorum</name>
    <dbReference type="NCBI Taxonomy" id="321614"/>
    <lineage>
        <taxon>Eukaryota</taxon>
        <taxon>Fungi</taxon>
        <taxon>Dikarya</taxon>
        <taxon>Ascomycota</taxon>
        <taxon>Pezizomycotina</taxon>
        <taxon>Dothideomycetes</taxon>
        <taxon>Pleosporomycetidae</taxon>
        <taxon>Pleosporales</taxon>
        <taxon>Pleosporineae</taxon>
        <taxon>Phaeosphaeriaceae</taxon>
        <taxon>Parastagonospora</taxon>
    </lineage>
</organism>
<reference evidence="3" key="1">
    <citation type="journal article" date="2021" name="BMC Genomics">
        <title>Chromosome-level genome assembly and manually-curated proteome of model necrotroph Parastagonospora nodorum Sn15 reveals a genome-wide trove of candidate effector homologs, and redundancy of virulence-related functions within an accessory chromosome.</title>
        <authorList>
            <person name="Bertazzoni S."/>
            <person name="Jones D.A.B."/>
            <person name="Phan H.T."/>
            <person name="Tan K.-C."/>
            <person name="Hane J.K."/>
        </authorList>
    </citation>
    <scope>NUCLEOTIDE SEQUENCE [LARGE SCALE GENOMIC DNA]</scope>
    <source>
        <strain evidence="3">SN15 / ATCC MYA-4574 / FGSC 10173)</strain>
    </source>
</reference>
<feature type="compositionally biased region" description="Polar residues" evidence="1">
    <location>
        <begin position="34"/>
        <end position="43"/>
    </location>
</feature>
<name>A0A7U2IAN9_PHANO</name>
<dbReference type="EMBL" id="CP069042">
    <property type="protein sequence ID" value="QRD06340.1"/>
    <property type="molecule type" value="Genomic_DNA"/>
</dbReference>
<accession>A0A7U2IAN9</accession>
<evidence type="ECO:0000313" key="2">
    <source>
        <dbReference type="EMBL" id="QRD06340.1"/>
    </source>
</evidence>
<evidence type="ECO:0000313" key="3">
    <source>
        <dbReference type="Proteomes" id="UP000663193"/>
    </source>
</evidence>
<sequence>MADKELDPTTLARWQSEREQQLEGWEAQDPEQSHPFSTSSQPSFPAFGSMPDFDPIPAFDPSAFDPTVFDAPPVTP</sequence>
<dbReference type="KEGG" id="pno:SNOG_11726"/>
<dbReference type="AlphaFoldDB" id="A0A7U2IAN9"/>
<dbReference type="Proteomes" id="UP000663193">
    <property type="component" value="Chromosome 20"/>
</dbReference>
<keyword evidence="3" id="KW-1185">Reference proteome</keyword>
<evidence type="ECO:0000256" key="1">
    <source>
        <dbReference type="SAM" id="MobiDB-lite"/>
    </source>
</evidence>